<organism evidence="2">
    <name type="scientific">Picea glauca</name>
    <name type="common">White spruce</name>
    <name type="synonym">Pinus glauca</name>
    <dbReference type="NCBI Taxonomy" id="3330"/>
    <lineage>
        <taxon>Eukaryota</taxon>
        <taxon>Viridiplantae</taxon>
        <taxon>Streptophyta</taxon>
        <taxon>Embryophyta</taxon>
        <taxon>Tracheophyta</taxon>
        <taxon>Spermatophyta</taxon>
        <taxon>Pinopsida</taxon>
        <taxon>Pinidae</taxon>
        <taxon>Conifers I</taxon>
        <taxon>Pinales</taxon>
        <taxon>Pinaceae</taxon>
        <taxon>Picea</taxon>
    </lineage>
</organism>
<evidence type="ECO:0000256" key="1">
    <source>
        <dbReference type="SAM" id="Phobius"/>
    </source>
</evidence>
<accession>A0A117NG61</accession>
<feature type="transmembrane region" description="Helical" evidence="1">
    <location>
        <begin position="12"/>
        <end position="29"/>
    </location>
</feature>
<proteinExistence type="predicted"/>
<name>A0A117NG61_PICGL</name>
<reference evidence="2" key="1">
    <citation type="journal article" date="2015" name="Genome Biol. Evol.">
        <title>Organellar Genomes of White Spruce (Picea glauca): Assembly and Annotation.</title>
        <authorList>
            <person name="Jackman S.D."/>
            <person name="Warren R.L."/>
            <person name="Gibb E.A."/>
            <person name="Vandervalk B.P."/>
            <person name="Mohamadi H."/>
            <person name="Chu J."/>
            <person name="Raymond A."/>
            <person name="Pleasance S."/>
            <person name="Coope R."/>
            <person name="Wildung M.R."/>
            <person name="Ritland C.E."/>
            <person name="Bousquet J."/>
            <person name="Jones S.J."/>
            <person name="Bohlmann J."/>
            <person name="Birol I."/>
        </authorList>
    </citation>
    <scope>NUCLEOTIDE SEQUENCE [LARGE SCALE GENOMIC DNA]</scope>
    <source>
        <tissue evidence="2">Flushing bud</tissue>
    </source>
</reference>
<gene>
    <name evidence="2" type="ORF">ABT39_MTgene1814</name>
</gene>
<protein>
    <submittedName>
        <fullName evidence="2">Uncharacterized protein</fullName>
    </submittedName>
</protein>
<evidence type="ECO:0000313" key="2">
    <source>
        <dbReference type="EMBL" id="KUM46308.1"/>
    </source>
</evidence>
<keyword evidence="1" id="KW-0812">Transmembrane</keyword>
<dbReference type="AlphaFoldDB" id="A0A117NG61"/>
<geneLocation type="mitochondrion" evidence="2"/>
<keyword evidence="2" id="KW-0496">Mitochondrion</keyword>
<sequence length="77" mass="9142">MFLRWKVRHRAVISETGINGILILWLLSADSMAFGMNYESRHSKSEEEVAFLHSLIYIFNIPLHIHPAYRFKLRKKL</sequence>
<keyword evidence="1" id="KW-0472">Membrane</keyword>
<keyword evidence="1" id="KW-1133">Transmembrane helix</keyword>
<feature type="transmembrane region" description="Helical" evidence="1">
    <location>
        <begin position="49"/>
        <end position="69"/>
    </location>
</feature>
<comment type="caution">
    <text evidence="2">The sequence shown here is derived from an EMBL/GenBank/DDBJ whole genome shotgun (WGS) entry which is preliminary data.</text>
</comment>
<dbReference type="EMBL" id="LKAM01000012">
    <property type="protein sequence ID" value="KUM46308.1"/>
    <property type="molecule type" value="Genomic_DNA"/>
</dbReference>